<dbReference type="InterPro" id="IPR052165">
    <property type="entry name" value="Membrane_assoc_protease"/>
</dbReference>
<dbReference type="Proteomes" id="UP000240739">
    <property type="component" value="Unassembled WGS sequence"/>
</dbReference>
<keyword evidence="3 5" id="KW-1133">Transmembrane helix</keyword>
<dbReference type="EMBL" id="PYYB01000003">
    <property type="protein sequence ID" value="PTL55401.1"/>
    <property type="molecule type" value="Genomic_DNA"/>
</dbReference>
<feature type="domain" description="NfeD-like C-terminal" evidence="6">
    <location>
        <begin position="83"/>
        <end position="141"/>
    </location>
</feature>
<comment type="subcellular location">
    <subcellularLocation>
        <location evidence="1">Membrane</location>
        <topology evidence="1">Multi-pass membrane protein</topology>
    </subcellularLocation>
</comment>
<dbReference type="PANTHER" id="PTHR33507:SF3">
    <property type="entry name" value="INNER MEMBRANE PROTEIN YBBJ"/>
    <property type="match status" value="1"/>
</dbReference>
<organism evidence="7 8">
    <name type="scientific">Paraconexibacter algicola</name>
    <dbReference type="NCBI Taxonomy" id="2133960"/>
    <lineage>
        <taxon>Bacteria</taxon>
        <taxon>Bacillati</taxon>
        <taxon>Actinomycetota</taxon>
        <taxon>Thermoleophilia</taxon>
        <taxon>Solirubrobacterales</taxon>
        <taxon>Paraconexibacteraceae</taxon>
        <taxon>Paraconexibacter</taxon>
    </lineage>
</organism>
<dbReference type="InterPro" id="IPR012340">
    <property type="entry name" value="NA-bd_OB-fold"/>
</dbReference>
<dbReference type="RefSeq" id="WP_107570444.1">
    <property type="nucleotide sequence ID" value="NZ_PYYB01000003.1"/>
</dbReference>
<dbReference type="GO" id="GO:0005886">
    <property type="term" value="C:plasma membrane"/>
    <property type="evidence" value="ECO:0007669"/>
    <property type="project" value="TreeGrafter"/>
</dbReference>
<keyword evidence="4 5" id="KW-0472">Membrane</keyword>
<sequence length="143" mass="15025">MDDWVVWIIIAVALSVGEILNMSFFLAPFAVGALAAALASVVGLSLVPALAVFLVVSGVAFGGLRPIAKRHLRTPPQIRTGTAALIGKSAVVVERIENHEGVGAIRLDGEIWTARGFEEDVVIEAGTRVQVLEIRGATALVSE</sequence>
<dbReference type="SUPFAM" id="SSF141322">
    <property type="entry name" value="NfeD domain-like"/>
    <property type="match status" value="1"/>
</dbReference>
<gene>
    <name evidence="7" type="ORF">C7Y72_17215</name>
</gene>
<comment type="caution">
    <text evidence="7">The sequence shown here is derived from an EMBL/GenBank/DDBJ whole genome shotgun (WGS) entry which is preliminary data.</text>
</comment>
<evidence type="ECO:0000256" key="2">
    <source>
        <dbReference type="ARBA" id="ARBA00022692"/>
    </source>
</evidence>
<name>A0A2T4UD18_9ACTN</name>
<dbReference type="Gene3D" id="2.40.50.140">
    <property type="entry name" value="Nucleic acid-binding proteins"/>
    <property type="match status" value="1"/>
</dbReference>
<evidence type="ECO:0000256" key="4">
    <source>
        <dbReference type="ARBA" id="ARBA00023136"/>
    </source>
</evidence>
<keyword evidence="2 5" id="KW-0812">Transmembrane</keyword>
<dbReference type="AlphaFoldDB" id="A0A2T4UD18"/>
<accession>A0A2T4UD18</accession>
<dbReference type="InterPro" id="IPR002810">
    <property type="entry name" value="NfeD-like_C"/>
</dbReference>
<reference evidence="7 8" key="1">
    <citation type="submission" date="2018-03" db="EMBL/GenBank/DDBJ databases">
        <title>Aquarubrobacter algicola gen. nov., sp. nov., a novel actinobacterium isolated from shallow eutrophic lake during the end of cyanobacterial harmful algal blooms.</title>
        <authorList>
            <person name="Chun S.J."/>
        </authorList>
    </citation>
    <scope>NUCLEOTIDE SEQUENCE [LARGE SCALE GENOMIC DNA]</scope>
    <source>
        <strain evidence="7 8">Seoho-28</strain>
    </source>
</reference>
<dbReference type="PANTHER" id="PTHR33507">
    <property type="entry name" value="INNER MEMBRANE PROTEIN YBBJ"/>
    <property type="match status" value="1"/>
</dbReference>
<feature type="transmembrane region" description="Helical" evidence="5">
    <location>
        <begin position="33"/>
        <end position="64"/>
    </location>
</feature>
<evidence type="ECO:0000256" key="5">
    <source>
        <dbReference type="SAM" id="Phobius"/>
    </source>
</evidence>
<keyword evidence="8" id="KW-1185">Reference proteome</keyword>
<dbReference type="OrthoDB" id="9792945at2"/>
<feature type="transmembrane region" description="Helical" evidence="5">
    <location>
        <begin position="5"/>
        <end position="27"/>
    </location>
</feature>
<evidence type="ECO:0000313" key="8">
    <source>
        <dbReference type="Proteomes" id="UP000240739"/>
    </source>
</evidence>
<proteinExistence type="predicted"/>
<evidence type="ECO:0000259" key="6">
    <source>
        <dbReference type="Pfam" id="PF01957"/>
    </source>
</evidence>
<protein>
    <submittedName>
        <fullName evidence="7">NfeD family protein</fullName>
    </submittedName>
</protein>
<evidence type="ECO:0000313" key="7">
    <source>
        <dbReference type="EMBL" id="PTL55401.1"/>
    </source>
</evidence>
<evidence type="ECO:0000256" key="1">
    <source>
        <dbReference type="ARBA" id="ARBA00004141"/>
    </source>
</evidence>
<dbReference type="Pfam" id="PF01957">
    <property type="entry name" value="NfeD"/>
    <property type="match status" value="1"/>
</dbReference>
<evidence type="ECO:0000256" key="3">
    <source>
        <dbReference type="ARBA" id="ARBA00022989"/>
    </source>
</evidence>